<feature type="coiled-coil region" evidence="1">
    <location>
        <begin position="1"/>
        <end position="50"/>
    </location>
</feature>
<comment type="caution">
    <text evidence="2">The sequence shown here is derived from an EMBL/GenBank/DDBJ whole genome shotgun (WGS) entry which is preliminary data.</text>
</comment>
<gene>
    <name evidence="2" type="ORF">NOR_06689</name>
</gene>
<keyword evidence="1" id="KW-0175">Coiled coil</keyword>
<evidence type="ECO:0000313" key="2">
    <source>
        <dbReference type="EMBL" id="OAA38299.1"/>
    </source>
</evidence>
<dbReference type="OrthoDB" id="4961484at2759"/>
<sequence length="139" mass="15908">MDQISKAITELRREMRLEMREMGERIELEMREMNQRIDEMGQRIDGLSQTMVITDKNVKARLANSIVTADMTLSPLYNVTTGQEVSQCPATVRDLEQCSVNVTTAILRELGENVPRAHEQRRTQLRLAFGIRSQLTLGM</sequence>
<name>A0A166ZW28_METRR</name>
<accession>A0A166ZW28</accession>
<organism evidence="2 3">
    <name type="scientific">Metarhizium rileyi (strain RCEF 4871)</name>
    <name type="common">Nomuraea rileyi</name>
    <dbReference type="NCBI Taxonomy" id="1649241"/>
    <lineage>
        <taxon>Eukaryota</taxon>
        <taxon>Fungi</taxon>
        <taxon>Dikarya</taxon>
        <taxon>Ascomycota</taxon>
        <taxon>Pezizomycotina</taxon>
        <taxon>Sordariomycetes</taxon>
        <taxon>Hypocreomycetidae</taxon>
        <taxon>Hypocreales</taxon>
        <taxon>Clavicipitaceae</taxon>
        <taxon>Metarhizium</taxon>
    </lineage>
</organism>
<evidence type="ECO:0000313" key="3">
    <source>
        <dbReference type="Proteomes" id="UP000243498"/>
    </source>
</evidence>
<dbReference type="AlphaFoldDB" id="A0A166ZW28"/>
<proteinExistence type="predicted"/>
<evidence type="ECO:0000256" key="1">
    <source>
        <dbReference type="SAM" id="Coils"/>
    </source>
</evidence>
<dbReference type="Proteomes" id="UP000243498">
    <property type="component" value="Unassembled WGS sequence"/>
</dbReference>
<dbReference type="EMBL" id="AZHC01000026">
    <property type="protein sequence ID" value="OAA38299.1"/>
    <property type="molecule type" value="Genomic_DNA"/>
</dbReference>
<reference evidence="2 3" key="1">
    <citation type="journal article" date="2016" name="Genome Biol. Evol.">
        <title>Divergent and convergent evolution of fungal pathogenicity.</title>
        <authorList>
            <person name="Shang Y."/>
            <person name="Xiao G."/>
            <person name="Zheng P."/>
            <person name="Cen K."/>
            <person name="Zhan S."/>
            <person name="Wang C."/>
        </authorList>
    </citation>
    <scope>NUCLEOTIDE SEQUENCE [LARGE SCALE GENOMIC DNA]</scope>
    <source>
        <strain evidence="2 3">RCEF 4871</strain>
    </source>
</reference>
<keyword evidence="3" id="KW-1185">Reference proteome</keyword>
<protein>
    <submittedName>
        <fullName evidence="2">Uncharacterized protein</fullName>
    </submittedName>
</protein>